<proteinExistence type="predicted"/>
<dbReference type="Proteomes" id="UP000278715">
    <property type="component" value="Chromosome"/>
</dbReference>
<evidence type="ECO:0000313" key="7">
    <source>
        <dbReference type="EMBL" id="AZF74328.1"/>
    </source>
</evidence>
<dbReference type="EMBL" id="CP011055">
    <property type="protein sequence ID" value="AKA74619.1"/>
    <property type="molecule type" value="Genomic_DNA"/>
</dbReference>
<dbReference type="Proteomes" id="UP000033085">
    <property type="component" value="Chromosome"/>
</dbReference>
<dbReference type="Proteomes" id="UP000267993">
    <property type="component" value="Chromosome"/>
</dbReference>
<evidence type="ECO:0000313" key="9">
    <source>
        <dbReference type="EMBL" id="AZF79558.1"/>
    </source>
</evidence>
<protein>
    <submittedName>
        <fullName evidence="3">Uncharacterized protein</fullName>
    </submittedName>
</protein>
<dbReference type="KEGG" id="ssof:SULC_2481"/>
<evidence type="ECO:0000313" key="4">
    <source>
        <dbReference type="EMBL" id="AKA80006.1"/>
    </source>
</evidence>
<evidence type="ECO:0000313" key="16">
    <source>
        <dbReference type="Proteomes" id="UP000076770"/>
    </source>
</evidence>
<feature type="compositionally biased region" description="Basic and acidic residues" evidence="1">
    <location>
        <begin position="1"/>
        <end position="37"/>
    </location>
</feature>
<dbReference type="EMBL" id="CP011056">
    <property type="protein sequence ID" value="AKA77315.1"/>
    <property type="molecule type" value="Genomic_DNA"/>
</dbReference>
<dbReference type="EMBL" id="LT549890">
    <property type="protein sequence ID" value="SAI85363.1"/>
    <property type="molecule type" value="Genomic_DNA"/>
</dbReference>
<evidence type="ECO:0000313" key="12">
    <source>
        <dbReference type="EMBL" id="SAI85363.1"/>
    </source>
</evidence>
<dbReference type="RefSeq" id="WP_009989129.1">
    <property type="nucleotide sequence ID" value="NZ_CP011055.2"/>
</dbReference>
<name>A0A0E3MDL8_SACSO</name>
<evidence type="ECO:0000313" key="20">
    <source>
        <dbReference type="Proteomes" id="UP000273443"/>
    </source>
</evidence>
<dbReference type="Proteomes" id="UP000273194">
    <property type="component" value="Chromosome"/>
</dbReference>
<dbReference type="EMBL" id="CP033235">
    <property type="protein sequence ID" value="AZF69088.1"/>
    <property type="molecule type" value="Genomic_DNA"/>
</dbReference>
<accession>A0A0E3MDL8</accession>
<dbReference type="Proteomes" id="UP000275843">
    <property type="component" value="Chromosome"/>
</dbReference>
<evidence type="ECO:0000313" key="18">
    <source>
        <dbReference type="Proteomes" id="UP000269431"/>
    </source>
</evidence>
<evidence type="ECO:0000313" key="22">
    <source>
        <dbReference type="Proteomes" id="UP000278715"/>
    </source>
</evidence>
<dbReference type="Proteomes" id="UP000282269">
    <property type="component" value="Chromosome"/>
</dbReference>
<dbReference type="Proteomes" id="UP000076770">
    <property type="component" value="Chromosome i"/>
</dbReference>
<evidence type="ECO:0000313" key="10">
    <source>
        <dbReference type="EMBL" id="AZF82162.1"/>
    </source>
</evidence>
<dbReference type="EMBL" id="CP033238">
    <property type="protein sequence ID" value="AZF76951.1"/>
    <property type="molecule type" value="Genomic_DNA"/>
</dbReference>
<dbReference type="GeneID" id="44130433"/>
<evidence type="ECO:0000313" key="14">
    <source>
        <dbReference type="Proteomes" id="UP000033085"/>
    </source>
</evidence>
<evidence type="ECO:0000313" key="3">
    <source>
        <dbReference type="EMBL" id="AKA77315.1"/>
    </source>
</evidence>
<evidence type="ECO:0000313" key="15">
    <source>
        <dbReference type="Proteomes" id="UP000033106"/>
    </source>
</evidence>
<evidence type="ECO:0000313" key="13">
    <source>
        <dbReference type="Proteomes" id="UP000033057"/>
    </source>
</evidence>
<dbReference type="Proteomes" id="UP000033106">
    <property type="component" value="Chromosome"/>
</dbReference>
<dbReference type="EMBL" id="CP033240">
    <property type="protein sequence ID" value="AZF82162.1"/>
    <property type="molecule type" value="Genomic_DNA"/>
</dbReference>
<evidence type="ECO:0000313" key="8">
    <source>
        <dbReference type="EMBL" id="AZF76951.1"/>
    </source>
</evidence>
<evidence type="ECO:0000313" key="5">
    <source>
        <dbReference type="EMBL" id="AZF69088.1"/>
    </source>
</evidence>
<dbReference type="AlphaFoldDB" id="A0A0E3MDL8"/>
<dbReference type="EMBL" id="CP033237">
    <property type="protein sequence ID" value="AZF74328.1"/>
    <property type="molecule type" value="Genomic_DNA"/>
</dbReference>
<gene>
    <name evidence="12" type="ORF">SSOP1_1809</name>
    <name evidence="4" type="ORF">SULA_2483</name>
    <name evidence="2" type="ORF">SULB_2484</name>
    <name evidence="3" type="ORF">SULC_2481</name>
    <name evidence="5" type="ORF">SULG_12590</name>
    <name evidence="6" type="ORF">SULH_12590</name>
    <name evidence="7" type="ORF">SULI_12590</name>
    <name evidence="8" type="ORF">SULM_12580</name>
    <name evidence="9" type="ORF">SULN_12580</name>
    <name evidence="10" type="ORF">SULO_12590</name>
    <name evidence="11" type="ORF">SULZ_12575</name>
</gene>
<reference evidence="16" key="3">
    <citation type="submission" date="2016-04" db="EMBL/GenBank/DDBJ databases">
        <authorList>
            <person name="Shah S.A."/>
            <person name="Garrett R.A."/>
        </authorList>
    </citation>
    <scope>NUCLEOTIDE SEQUENCE [LARGE SCALE GENOMIC DNA]</scope>
    <source>
        <strain evidence="16">ATCC 35091 / DSM 1616 / JCM 8930 / NBRC 15331 / P1</strain>
    </source>
</reference>
<dbReference type="EMBL" id="CP033236">
    <property type="protein sequence ID" value="AZF71708.1"/>
    <property type="molecule type" value="Genomic_DNA"/>
</dbReference>
<reference evidence="17 18" key="4">
    <citation type="journal article" date="2018" name="Proc. Natl. Acad. Sci. U.S.A.">
        <title>Nonmutational mechanism of inheritance in the Archaeon Sulfolobus solfataricus.</title>
        <authorList>
            <person name="Payne S."/>
            <person name="McCarthy S."/>
            <person name="Johnson T."/>
            <person name="North E."/>
            <person name="Blum P."/>
        </authorList>
    </citation>
    <scope>NUCLEOTIDE SEQUENCE [LARGE SCALE GENOMIC DNA]</scope>
    <source>
        <strain evidence="6 17">SARC-H</strain>
        <strain evidence="7 21">SARC-I</strain>
        <strain evidence="9 22">SARC-N</strain>
        <strain evidence="10 23">SARC-O</strain>
        <strain evidence="11 18">SUL120</strain>
        <strain evidence="5 19">SULG</strain>
        <strain evidence="8 20">SULM</strain>
    </source>
</reference>
<dbReference type="KEGG" id="ssol:SULB_2484"/>
<reference evidence="12" key="2">
    <citation type="submission" date="2016-04" db="EMBL/GenBank/DDBJ databases">
        <authorList>
            <person name="Evans L.H."/>
            <person name="Alamgir A."/>
            <person name="Owens N."/>
            <person name="Weber N.D."/>
            <person name="Virtaneva K."/>
            <person name="Barbian K."/>
            <person name="Babar A."/>
            <person name="Rosenke K."/>
        </authorList>
    </citation>
    <scope>NUCLEOTIDE SEQUENCE</scope>
    <source>
        <strain evidence="12">P1</strain>
    </source>
</reference>
<reference evidence="3" key="5">
    <citation type="submission" date="2018-10" db="EMBL/GenBank/DDBJ databases">
        <authorList>
            <person name="McCarthy S."/>
            <person name="Gradnigo J."/>
            <person name="Johnson T."/>
            <person name="Payne S."/>
            <person name="Lipzen A."/>
            <person name="Schackwitz W."/>
            <person name="Martin J."/>
            <person name="Moriyama E."/>
            <person name="Blum P."/>
        </authorList>
    </citation>
    <scope>NUCLEOTIDE SEQUENCE</scope>
    <source>
        <strain evidence="2">SARC-B</strain>
        <strain evidence="3">SARC-C</strain>
        <strain evidence="4">SULA</strain>
    </source>
</reference>
<evidence type="ECO:0000313" key="17">
    <source>
        <dbReference type="Proteomes" id="UP000267993"/>
    </source>
</evidence>
<dbReference type="Proteomes" id="UP000269431">
    <property type="component" value="Chromosome"/>
</dbReference>
<evidence type="ECO:0000313" key="11">
    <source>
        <dbReference type="EMBL" id="AZF84748.1"/>
    </source>
</evidence>
<dbReference type="KEGG" id="ssoa:SULA_2483"/>
<dbReference type="OrthoDB" id="44264at2157"/>
<evidence type="ECO:0000313" key="21">
    <source>
        <dbReference type="Proteomes" id="UP000275843"/>
    </source>
</evidence>
<dbReference type="EMBL" id="CP033239">
    <property type="protein sequence ID" value="AZF79558.1"/>
    <property type="molecule type" value="Genomic_DNA"/>
</dbReference>
<reference evidence="13 14" key="1">
    <citation type="journal article" date="2015" name="Genome Announc.">
        <title>Complete Genome Sequence of Sulfolobus solfataricus Strain 98/2 and Evolved Derivatives.</title>
        <authorList>
            <person name="McCarthy S."/>
            <person name="Gradnigo J."/>
            <person name="Johnson T."/>
            <person name="Payne S."/>
            <person name="Lipzen A."/>
            <person name="Martin J."/>
            <person name="Schackwitz W."/>
            <person name="Moriyama E."/>
            <person name="Blum P."/>
        </authorList>
    </citation>
    <scope>NUCLEOTIDE SEQUENCE [LARGE SCALE GENOMIC DNA]</scope>
    <source>
        <strain evidence="13">98/2 SULC</strain>
        <strain evidence="2">SARC-B</strain>
        <strain evidence="3">SARC-C</strain>
        <strain evidence="4 15">SULA</strain>
        <strain evidence="14">SULB</strain>
    </source>
</reference>
<evidence type="ECO:0000313" key="6">
    <source>
        <dbReference type="EMBL" id="AZF71708.1"/>
    </source>
</evidence>
<sequence length="561" mass="64855">MSESQQRRDLQKDREYESRRQNKETKPEEKTDKDVSVRESFNPPTVFTKTKPTSTFRLEFFSPPTVTQDAQRKIDYTVHYTPKESNITINRGVENIERKPHLSLPKLKIPSSFNVPSKEVLKLNYTINLKNNASINVSSQRKIKLIIPHRFWEAKRDNLTIVTEIKLMNIAKEVSERKVMKLIPTEFWKAFEEKLFINPTIYLPVSNKIKPIQNTREIVQLEPTPEEVLPTEDFEEDEVLRGLSKFQCHGSLVMVYDEKKQKIEDSLATLGVEMSAICGEELNEVKITNYSYELSRIKIDEGVFVLEQDICEEITDEVVKKEMDAVISSLTGYKLTILVIPNCLYEMYKHKLVMVVKENFTRDKILTLAYLASGLDKDVVSVLNPFESLTAVFHKYQEDVLSRGLNLVLKSDLSPLLKPGENESSVHKSLKAIILLHLVKNMNIDKKFIKVEEEINGYIPDVYVENEKMVYDAKTSFEVHPDDEIRNVVTKYSSFASKIIVVMRPLPVLINLPIIVNLLKEYRKQNIKVDVQIPVKEGDKIVLMPLSEFIKKGKEFQKRGK</sequence>
<dbReference type="Proteomes" id="UP000033057">
    <property type="component" value="Chromosome"/>
</dbReference>
<evidence type="ECO:0000313" key="23">
    <source>
        <dbReference type="Proteomes" id="UP000282269"/>
    </source>
</evidence>
<dbReference type="EMBL" id="CP011057">
    <property type="protein sequence ID" value="AKA80006.1"/>
    <property type="molecule type" value="Genomic_DNA"/>
</dbReference>
<feature type="region of interest" description="Disordered" evidence="1">
    <location>
        <begin position="1"/>
        <end position="48"/>
    </location>
</feature>
<dbReference type="PATRIC" id="fig|2287.6.peg.2634"/>
<dbReference type="Proteomes" id="UP000273443">
    <property type="component" value="Chromosome"/>
</dbReference>
<dbReference type="EMBL" id="CP033241">
    <property type="protein sequence ID" value="AZF84748.1"/>
    <property type="molecule type" value="Genomic_DNA"/>
</dbReference>
<evidence type="ECO:0000313" key="19">
    <source>
        <dbReference type="Proteomes" id="UP000273194"/>
    </source>
</evidence>
<evidence type="ECO:0000256" key="1">
    <source>
        <dbReference type="SAM" id="MobiDB-lite"/>
    </source>
</evidence>
<organism evidence="3 13">
    <name type="scientific">Saccharolobus solfataricus</name>
    <name type="common">Sulfolobus solfataricus</name>
    <dbReference type="NCBI Taxonomy" id="2287"/>
    <lineage>
        <taxon>Archaea</taxon>
        <taxon>Thermoproteota</taxon>
        <taxon>Thermoprotei</taxon>
        <taxon>Sulfolobales</taxon>
        <taxon>Sulfolobaceae</taxon>
        <taxon>Saccharolobus</taxon>
    </lineage>
</organism>
<dbReference type="GeneID" id="1454665"/>
<evidence type="ECO:0000313" key="2">
    <source>
        <dbReference type="EMBL" id="AKA74619.1"/>
    </source>
</evidence>